<accession>A0AAW0AMK3</accession>
<comment type="caution">
    <text evidence="2">The sequence shown here is derived from an EMBL/GenBank/DDBJ whole genome shotgun (WGS) entry which is preliminary data.</text>
</comment>
<sequence>MPRLRGRMYKGDVFQLSLLVCDDAHLKTKTQKKERKIPCACLSDEIRLGAPKAGLGDMELKSRSYLCNVSRHEMDHRLPRSMVIVVDANTFASAILLLPIHESANHDNKNQHDNDNEYSEANPSHWSRLESIFLGPVRRPTPTRRHNSLVLPEVEVSVPDRMEEEPELLRPHRRTIRDDPPPREARRVRFLLPRRVFEALDEL</sequence>
<protein>
    <recommendedName>
        <fullName evidence="4">PIN domain-containing protein</fullName>
    </recommendedName>
</protein>
<gene>
    <name evidence="2" type="ORF">R3P38DRAFT_1451748</name>
</gene>
<dbReference type="EMBL" id="JAWWNJ010000058">
    <property type="protein sequence ID" value="KAK7013676.1"/>
    <property type="molecule type" value="Genomic_DNA"/>
</dbReference>
<proteinExistence type="predicted"/>
<dbReference type="AlphaFoldDB" id="A0AAW0AMK3"/>
<dbReference type="Proteomes" id="UP001362999">
    <property type="component" value="Unassembled WGS sequence"/>
</dbReference>
<evidence type="ECO:0008006" key="4">
    <source>
        <dbReference type="Google" id="ProtNLM"/>
    </source>
</evidence>
<evidence type="ECO:0000256" key="1">
    <source>
        <dbReference type="SAM" id="MobiDB-lite"/>
    </source>
</evidence>
<name>A0AAW0AMK3_9AGAR</name>
<evidence type="ECO:0000313" key="2">
    <source>
        <dbReference type="EMBL" id="KAK7013676.1"/>
    </source>
</evidence>
<organism evidence="2 3">
    <name type="scientific">Favolaschia claudopus</name>
    <dbReference type="NCBI Taxonomy" id="2862362"/>
    <lineage>
        <taxon>Eukaryota</taxon>
        <taxon>Fungi</taxon>
        <taxon>Dikarya</taxon>
        <taxon>Basidiomycota</taxon>
        <taxon>Agaricomycotina</taxon>
        <taxon>Agaricomycetes</taxon>
        <taxon>Agaricomycetidae</taxon>
        <taxon>Agaricales</taxon>
        <taxon>Marasmiineae</taxon>
        <taxon>Mycenaceae</taxon>
        <taxon>Favolaschia</taxon>
    </lineage>
</organism>
<reference evidence="2 3" key="1">
    <citation type="journal article" date="2024" name="J Genomics">
        <title>Draft genome sequencing and assembly of Favolaschia claudopus CIRM-BRFM 2984 isolated from oak limbs.</title>
        <authorList>
            <person name="Navarro D."/>
            <person name="Drula E."/>
            <person name="Chaduli D."/>
            <person name="Cazenave R."/>
            <person name="Ahrendt S."/>
            <person name="Wang J."/>
            <person name="Lipzen A."/>
            <person name="Daum C."/>
            <person name="Barry K."/>
            <person name="Grigoriev I.V."/>
            <person name="Favel A."/>
            <person name="Rosso M.N."/>
            <person name="Martin F."/>
        </authorList>
    </citation>
    <scope>NUCLEOTIDE SEQUENCE [LARGE SCALE GENOMIC DNA]</scope>
    <source>
        <strain evidence="2 3">CIRM-BRFM 2984</strain>
    </source>
</reference>
<evidence type="ECO:0000313" key="3">
    <source>
        <dbReference type="Proteomes" id="UP001362999"/>
    </source>
</evidence>
<keyword evidence="3" id="KW-1185">Reference proteome</keyword>
<feature type="region of interest" description="Disordered" evidence="1">
    <location>
        <begin position="162"/>
        <end position="181"/>
    </location>
</feature>